<organism evidence="2 3">
    <name type="scientific">Pyrococcus yayanosii (strain CH1 / JCM 16557)</name>
    <dbReference type="NCBI Taxonomy" id="529709"/>
    <lineage>
        <taxon>Archaea</taxon>
        <taxon>Methanobacteriati</taxon>
        <taxon>Methanobacteriota</taxon>
        <taxon>Thermococci</taxon>
        <taxon>Thermococcales</taxon>
        <taxon>Thermococcaceae</taxon>
        <taxon>Pyrococcus</taxon>
    </lineage>
</organism>
<evidence type="ECO:0000313" key="3">
    <source>
        <dbReference type="Proteomes" id="UP000008386"/>
    </source>
</evidence>
<proteinExistence type="predicted"/>
<gene>
    <name evidence="2" type="ordered locus">PYCH_10070</name>
</gene>
<dbReference type="KEGG" id="pya:PYCH_10070"/>
<evidence type="ECO:0000313" key="2">
    <source>
        <dbReference type="EMBL" id="AEH24690.1"/>
    </source>
</evidence>
<dbReference type="RefSeq" id="WP_013905747.1">
    <property type="nucleotide sequence ID" value="NC_015680.1"/>
</dbReference>
<dbReference type="GeneID" id="10837581"/>
<dbReference type="EMBL" id="CP002779">
    <property type="protein sequence ID" value="AEH24690.1"/>
    <property type="molecule type" value="Genomic_DNA"/>
</dbReference>
<accession>F8AEL1</accession>
<name>F8AEL1_PYRYC</name>
<dbReference type="STRING" id="529709.PYCH_10070"/>
<keyword evidence="1" id="KW-0472">Membrane</keyword>
<feature type="transmembrane region" description="Helical" evidence="1">
    <location>
        <begin position="37"/>
        <end position="56"/>
    </location>
</feature>
<protein>
    <submittedName>
        <fullName evidence="2">Uncharacterized protein</fullName>
    </submittedName>
</protein>
<reference evidence="2 3" key="1">
    <citation type="journal article" date="2011" name="J. Bacteriol.">
        <title>Complete genome sequence of the obligate piezophilic hyperthermophilic archaeon Pyrococcus yayanosii CH1.</title>
        <authorList>
            <person name="Jun X."/>
            <person name="Lupeng L."/>
            <person name="Minjuan X."/>
            <person name="Oger P."/>
            <person name="Fengping W."/>
            <person name="Jebbar M."/>
            <person name="Xiang X."/>
        </authorList>
    </citation>
    <scope>NUCLEOTIDE SEQUENCE [LARGE SCALE GENOMIC DNA]</scope>
    <source>
        <strain evidence="3">CH1 / JCM 16557</strain>
    </source>
</reference>
<dbReference type="HOGENOM" id="CLU_1745622_0_0_2"/>
<evidence type="ECO:0000256" key="1">
    <source>
        <dbReference type="SAM" id="Phobius"/>
    </source>
</evidence>
<keyword evidence="1" id="KW-0812">Transmembrane</keyword>
<dbReference type="Proteomes" id="UP000008386">
    <property type="component" value="Chromosome"/>
</dbReference>
<keyword evidence="3" id="KW-1185">Reference proteome</keyword>
<sequence>MKNSKLLVASASLLIALTAYGRTESFYMSSESGIFYAIIYNLLFLLPTATALLLLMISADRKRKTASACLYALFLTLYVASLRYVNSKSALFSLPNPLPEVFSWFGDKIPVFTYHFLLFDLGFPCLILSLALLIDGKLLRSFLHCLVHC</sequence>
<feature type="transmembrane region" description="Helical" evidence="1">
    <location>
        <begin position="68"/>
        <end position="85"/>
    </location>
</feature>
<keyword evidence="1" id="KW-1133">Transmembrane helix</keyword>
<feature type="transmembrane region" description="Helical" evidence="1">
    <location>
        <begin position="112"/>
        <end position="134"/>
    </location>
</feature>
<dbReference type="AlphaFoldDB" id="F8AEL1"/>